<evidence type="ECO:0000313" key="2">
    <source>
        <dbReference type="Proteomes" id="UP000254802"/>
    </source>
</evidence>
<reference evidence="1 2" key="1">
    <citation type="submission" date="2018-06" db="EMBL/GenBank/DDBJ databases">
        <authorList>
            <consortium name="Pathogen Informatics"/>
            <person name="Doyle S."/>
        </authorList>
    </citation>
    <scope>NUCLEOTIDE SEQUENCE [LARGE SCALE GENOMIC DNA]</scope>
    <source>
        <strain evidence="1 2">NCTC10638</strain>
    </source>
</reference>
<gene>
    <name evidence="1" type="ORF">NCTC10638_01918</name>
</gene>
<dbReference type="Proteomes" id="UP000254802">
    <property type="component" value="Unassembled WGS sequence"/>
</dbReference>
<protein>
    <submittedName>
        <fullName evidence="1">Uncharacterized protein</fullName>
    </submittedName>
</protein>
<dbReference type="STRING" id="75985.WC39_10085"/>
<name>A0A378MWZ3_MANHA</name>
<dbReference type="AlphaFoldDB" id="A0A378MWZ3"/>
<evidence type="ECO:0000313" key="1">
    <source>
        <dbReference type="EMBL" id="STY60712.1"/>
    </source>
</evidence>
<accession>A0A378MWZ3</accession>
<organism evidence="1 2">
    <name type="scientific">Mannheimia haemolytica</name>
    <name type="common">Pasteurella haemolytica</name>
    <dbReference type="NCBI Taxonomy" id="75985"/>
    <lineage>
        <taxon>Bacteria</taxon>
        <taxon>Pseudomonadati</taxon>
        <taxon>Pseudomonadota</taxon>
        <taxon>Gammaproteobacteria</taxon>
        <taxon>Pasteurellales</taxon>
        <taxon>Pasteurellaceae</taxon>
        <taxon>Mannheimia</taxon>
    </lineage>
</organism>
<dbReference type="EMBL" id="UGPN01000002">
    <property type="protein sequence ID" value="STY60712.1"/>
    <property type="molecule type" value="Genomic_DNA"/>
</dbReference>
<sequence>MSTNDTLIMFAALVLGSQICRFLPEFLPKKVLSSPIFAKIKQNVTSCDYAFIAFNEPKLS</sequence>
<proteinExistence type="predicted"/>